<keyword evidence="4" id="KW-1185">Reference proteome</keyword>
<evidence type="ECO:0000313" key="4">
    <source>
        <dbReference type="Proteomes" id="UP000789375"/>
    </source>
</evidence>
<reference evidence="3" key="1">
    <citation type="submission" date="2021-06" db="EMBL/GenBank/DDBJ databases">
        <authorList>
            <person name="Kallberg Y."/>
            <person name="Tangrot J."/>
            <person name="Rosling A."/>
        </authorList>
    </citation>
    <scope>NUCLEOTIDE SEQUENCE</scope>
    <source>
        <strain evidence="3">87-6 pot B 2015</strain>
    </source>
</reference>
<sequence length="473" mass="54333">MTTRLSKETISFLYHPKYWNKPPGEWGVNDWDLYYIKKVPEANRRESHNSLGSELKILLALLPEKEPQYHGECADGTCGEADNLQTNIDLWNDDMKKLAKSEVNNRVNMRNLENVVISTGISAGIQHFETYNSQLLISQQYAGMRFDSTEQERKRKADENNEEASSRDRTSPLRDDFFDGYGESEVDDSGIIEWEFDSAIPTWLEKGMLYHKELISEDEDKRIKDSSKSIWWRIIDGSDLDVTREYLSEEEFLELQEVLANALELGTTINDWTILKPQAEKCLRDLSKLNNDQIKIIGEKVLPEGTRGALEELKNFLKTSSQEFDLDFGEPVSRASRARRDKAHEGDEGFHLDWLFCNHELGAKESWGREFSLCERAGSVIDNTRKIFSNTLKVKKTLRDMHMSLMKSIASVSNKRVSKEVLRSFPKLLMPGLISSHFFLQAVLIVYVGAGFYVSTDLAELEIPTDYNEVDKI</sequence>
<gene>
    <name evidence="3" type="ORF">FMOSSE_LOCUS13893</name>
</gene>
<evidence type="ECO:0000313" key="3">
    <source>
        <dbReference type="EMBL" id="CAG8702612.1"/>
    </source>
</evidence>
<keyword evidence="2" id="KW-0472">Membrane</keyword>
<protein>
    <submittedName>
        <fullName evidence="3">6013_t:CDS:1</fullName>
    </submittedName>
</protein>
<organism evidence="3 4">
    <name type="scientific">Funneliformis mosseae</name>
    <name type="common">Endomycorrhizal fungus</name>
    <name type="synonym">Glomus mosseae</name>
    <dbReference type="NCBI Taxonomy" id="27381"/>
    <lineage>
        <taxon>Eukaryota</taxon>
        <taxon>Fungi</taxon>
        <taxon>Fungi incertae sedis</taxon>
        <taxon>Mucoromycota</taxon>
        <taxon>Glomeromycotina</taxon>
        <taxon>Glomeromycetes</taxon>
        <taxon>Glomerales</taxon>
        <taxon>Glomeraceae</taxon>
        <taxon>Funneliformis</taxon>
    </lineage>
</organism>
<dbReference type="AlphaFoldDB" id="A0A9N9HRY5"/>
<name>A0A9N9HRY5_FUNMO</name>
<evidence type="ECO:0000256" key="1">
    <source>
        <dbReference type="SAM" id="MobiDB-lite"/>
    </source>
</evidence>
<evidence type="ECO:0000256" key="2">
    <source>
        <dbReference type="SAM" id="Phobius"/>
    </source>
</evidence>
<comment type="caution">
    <text evidence="3">The sequence shown here is derived from an EMBL/GenBank/DDBJ whole genome shotgun (WGS) entry which is preliminary data.</text>
</comment>
<keyword evidence="2" id="KW-0812">Transmembrane</keyword>
<proteinExistence type="predicted"/>
<keyword evidence="2" id="KW-1133">Transmembrane helix</keyword>
<dbReference type="Proteomes" id="UP000789375">
    <property type="component" value="Unassembled WGS sequence"/>
</dbReference>
<accession>A0A9N9HRY5</accession>
<dbReference type="EMBL" id="CAJVPP010009156">
    <property type="protein sequence ID" value="CAG8702612.1"/>
    <property type="molecule type" value="Genomic_DNA"/>
</dbReference>
<feature type="transmembrane region" description="Helical" evidence="2">
    <location>
        <begin position="428"/>
        <end position="454"/>
    </location>
</feature>
<feature type="region of interest" description="Disordered" evidence="1">
    <location>
        <begin position="147"/>
        <end position="176"/>
    </location>
</feature>